<gene>
    <name evidence="1" type="ORF">DUNSADRAFT_14234</name>
</gene>
<reference evidence="1" key="1">
    <citation type="submission" date="2017-08" db="EMBL/GenBank/DDBJ databases">
        <authorList>
            <person name="Polle J.E."/>
            <person name="Barry K."/>
            <person name="Cushman J."/>
            <person name="Schmutz J."/>
            <person name="Tran D."/>
            <person name="Hathwaick L.T."/>
            <person name="Yim W.C."/>
            <person name="Jenkins J."/>
            <person name="Mckie-Krisberg Z.M."/>
            <person name="Prochnik S."/>
            <person name="Lindquist E."/>
            <person name="Dockter R.B."/>
            <person name="Adam C."/>
            <person name="Molina H."/>
            <person name="Bunkerborg J."/>
            <person name="Jin E."/>
            <person name="Buchheim M."/>
            <person name="Magnuson J."/>
        </authorList>
    </citation>
    <scope>NUCLEOTIDE SEQUENCE</scope>
    <source>
        <strain evidence="1">CCAP 19/18</strain>
    </source>
</reference>
<evidence type="ECO:0008006" key="3">
    <source>
        <dbReference type="Google" id="ProtNLM"/>
    </source>
</evidence>
<evidence type="ECO:0000313" key="2">
    <source>
        <dbReference type="Proteomes" id="UP000815325"/>
    </source>
</evidence>
<protein>
    <recommendedName>
        <fullName evidence="3">Encoded protein</fullName>
    </recommendedName>
</protein>
<comment type="caution">
    <text evidence="1">The sequence shown here is derived from an EMBL/GenBank/DDBJ whole genome shotgun (WGS) entry which is preliminary data.</text>
</comment>
<dbReference type="EMBL" id="MU070021">
    <property type="protein sequence ID" value="KAF5830634.1"/>
    <property type="molecule type" value="Genomic_DNA"/>
</dbReference>
<evidence type="ECO:0000313" key="1">
    <source>
        <dbReference type="EMBL" id="KAF5830634.1"/>
    </source>
</evidence>
<sequence>MIMEAVLFNVLKVVQTFCHARTDWCRPRLKLASTEKRSTRCPGGAWWTLLQIPFLGCYCLSVHSSIAARGHNAASVRQAPRDGIGVLHVQAKMESVYQMTLSKVHAESLAA</sequence>
<proteinExistence type="predicted"/>
<name>A0ABQ7G7S3_DUNSA</name>
<dbReference type="Proteomes" id="UP000815325">
    <property type="component" value="Unassembled WGS sequence"/>
</dbReference>
<organism evidence="1 2">
    <name type="scientific">Dunaliella salina</name>
    <name type="common">Green alga</name>
    <name type="synonym">Protococcus salinus</name>
    <dbReference type="NCBI Taxonomy" id="3046"/>
    <lineage>
        <taxon>Eukaryota</taxon>
        <taxon>Viridiplantae</taxon>
        <taxon>Chlorophyta</taxon>
        <taxon>core chlorophytes</taxon>
        <taxon>Chlorophyceae</taxon>
        <taxon>CS clade</taxon>
        <taxon>Chlamydomonadales</taxon>
        <taxon>Dunaliellaceae</taxon>
        <taxon>Dunaliella</taxon>
    </lineage>
</organism>
<accession>A0ABQ7G7S3</accession>
<keyword evidence="2" id="KW-1185">Reference proteome</keyword>